<evidence type="ECO:0000313" key="1">
    <source>
        <dbReference type="EMBL" id="BET38797.1"/>
    </source>
</evidence>
<organism evidence="1 2">
    <name type="scientific">Spiroplasma ixodetis</name>
    <dbReference type="NCBI Taxonomy" id="2141"/>
    <lineage>
        <taxon>Bacteria</taxon>
        <taxon>Bacillati</taxon>
        <taxon>Mycoplasmatota</taxon>
        <taxon>Mollicutes</taxon>
        <taxon>Entomoplasmatales</taxon>
        <taxon>Spiroplasmataceae</taxon>
        <taxon>Spiroplasma</taxon>
    </lineage>
</organism>
<dbReference type="Proteomes" id="UP001473424">
    <property type="component" value="Chromosome"/>
</dbReference>
<accession>A0ABN7BV22</accession>
<keyword evidence="2" id="KW-1185">Reference proteome</keyword>
<reference evidence="2" key="1">
    <citation type="journal article" date="2024" name="FEMS Microbiol. Lett.">
        <title>Genomic insights into Spiroplasma endosymbionts that induce male-killing and protective phenotypes in the pea aphid.</title>
        <authorList>
            <person name="Arai H."/>
            <person name="Legeai F."/>
            <person name="Kageyama D."/>
            <person name="Sugio A."/>
            <person name="Simon J.C."/>
        </authorList>
    </citation>
    <scope>NUCLEOTIDE SEQUENCE [LARGE SCALE GENOMIC DNA]</scope>
    <source>
        <strain evidence="2">sAp269</strain>
    </source>
</reference>
<proteinExistence type="predicted"/>
<gene>
    <name evidence="1" type="ORF">SAP269_13860</name>
</gene>
<name>A0ABN7BV22_9MOLU</name>
<sequence length="90" mass="10295">MVKFTNVSQEKQTLNQCPEQKGGVLSLFFNKNTNFLYVTTWNGDGKTKTNDGSLYKCLATNNAFTLVQKNLPAIWHLKTKDSEPFIELEY</sequence>
<evidence type="ECO:0000313" key="2">
    <source>
        <dbReference type="Proteomes" id="UP001473424"/>
    </source>
</evidence>
<protein>
    <submittedName>
        <fullName evidence="1">Uncharacterized protein</fullName>
    </submittedName>
</protein>
<dbReference type="EMBL" id="AP028955">
    <property type="protein sequence ID" value="BET38797.1"/>
    <property type="molecule type" value="Genomic_DNA"/>
</dbReference>